<evidence type="ECO:0000313" key="2">
    <source>
        <dbReference type="EMBL" id="PRY80329.1"/>
    </source>
</evidence>
<protein>
    <recommendedName>
        <fullName evidence="1">DUF6314 domain-containing protein</fullName>
    </recommendedName>
</protein>
<evidence type="ECO:0000259" key="1">
    <source>
        <dbReference type="Pfam" id="PF19834"/>
    </source>
</evidence>
<reference evidence="2 3" key="1">
    <citation type="submission" date="2018-03" db="EMBL/GenBank/DDBJ databases">
        <title>Genomic Encyclopedia of Archaeal and Bacterial Type Strains, Phase II (KMG-II): from individual species to whole genera.</title>
        <authorList>
            <person name="Goeker M."/>
        </authorList>
    </citation>
    <scope>NUCLEOTIDE SEQUENCE [LARGE SCALE GENOMIC DNA]</scope>
    <source>
        <strain evidence="2 3">DSM 101533</strain>
    </source>
</reference>
<comment type="caution">
    <text evidence="2">The sequence shown here is derived from an EMBL/GenBank/DDBJ whole genome shotgun (WGS) entry which is preliminary data.</text>
</comment>
<dbReference type="Pfam" id="PF19834">
    <property type="entry name" value="DUF6314"/>
    <property type="match status" value="1"/>
</dbReference>
<keyword evidence="3" id="KW-1185">Reference proteome</keyword>
<evidence type="ECO:0000313" key="3">
    <source>
        <dbReference type="Proteomes" id="UP000238007"/>
    </source>
</evidence>
<gene>
    <name evidence="2" type="ORF">CLV80_101180</name>
</gene>
<organism evidence="2 3">
    <name type="scientific">Yoonia maritima</name>
    <dbReference type="NCBI Taxonomy" id="1435347"/>
    <lineage>
        <taxon>Bacteria</taxon>
        <taxon>Pseudomonadati</taxon>
        <taxon>Pseudomonadota</taxon>
        <taxon>Alphaproteobacteria</taxon>
        <taxon>Rhodobacterales</taxon>
        <taxon>Paracoccaceae</taxon>
        <taxon>Yoonia</taxon>
    </lineage>
</organism>
<accession>A0A2T0W4D8</accession>
<feature type="domain" description="DUF6314" evidence="1">
    <location>
        <begin position="10"/>
        <end position="140"/>
    </location>
</feature>
<proteinExistence type="predicted"/>
<dbReference type="Proteomes" id="UP000238007">
    <property type="component" value="Unassembled WGS sequence"/>
</dbReference>
<dbReference type="EMBL" id="PVTP01000001">
    <property type="protein sequence ID" value="PRY80329.1"/>
    <property type="molecule type" value="Genomic_DNA"/>
</dbReference>
<dbReference type="InterPro" id="IPR045632">
    <property type="entry name" value="DUF6314"/>
</dbReference>
<sequence length="140" mass="15772">MAVMLSADEFTGSWQLSRVITDRHSDQAGTLLGTARFETVGAGALLYTEVGELRFGTSPAMTATRSYRWQFVGDAVDVRFDDGAAFHSFRPSGHAQGTDHPCGADFYQVRYDFSKWPQWQATWQVIGPRKDYESASCYWR</sequence>
<name>A0A2T0W4D8_9RHOB</name>
<dbReference type="AlphaFoldDB" id="A0A2T0W4D8"/>